<organism evidence="14 15">
    <name type="scientific">Thermotomaculum hydrothermale</name>
    <dbReference type="NCBI Taxonomy" id="981385"/>
    <lineage>
        <taxon>Bacteria</taxon>
        <taxon>Pseudomonadati</taxon>
        <taxon>Acidobacteriota</taxon>
        <taxon>Holophagae</taxon>
        <taxon>Thermotomaculales</taxon>
        <taxon>Thermotomaculaceae</taxon>
        <taxon>Thermotomaculum</taxon>
    </lineage>
</organism>
<accession>A0A7R6SXS9</accession>
<dbReference type="SMART" id="SM00116">
    <property type="entry name" value="CBS"/>
    <property type="match status" value="2"/>
</dbReference>
<feature type="domain" description="CBS" evidence="13">
    <location>
        <begin position="379"/>
        <end position="434"/>
    </location>
</feature>
<dbReference type="Gene3D" id="3.90.1640.10">
    <property type="entry name" value="inorganic pyrophosphatase (n-terminal core)"/>
    <property type="match status" value="1"/>
</dbReference>
<keyword evidence="4 12" id="KW-0808">Transferase</keyword>
<keyword evidence="9" id="KW-0460">Magnesium</keyword>
<sequence>MKIITSHINLDFDGYAACCLLSLFFKDYSIVFPGSKEDKVNDFVKKNKDWLPEEKKLSEIREKELKSAVIVDTSACNRLGELCDKVKKVSKNKLFVFDHHVKNAQKMFLNAENNFIRRRGSSTSIVVDFLKENNVDIPEKFATLGIIGIYEDTDFLSFAETTPEDIEAVAYLLRCGGNLTEVARVLKTPLNKKQVELLNRIITEMERLRIKGRDIAIVQLSLNSYFSDVSTVIHRVMELEAIELFIAIIQMEKKIYLIVKNNYRDIDLQILFKNIAGGHKNVISKVFKDKTVFEVRNFVEEVLQNIPPLTRCEDILSVPIAVLSENTSVKEAFDVFNRTKVNSLPVVNEIGDYTGYILRQDIDYAISKQLESYPIAHFAIRDVIRVSADDDIESVKKLFLEKGIKLVFVEKNGKVKGIITRTAALKHFAVVKDVGGEVSINLKDRLKENLPDNIYSILETASDLAEEKGVELYIVGGFVRDLLLKKKNYDLDLVVSEDGMEFGKALAKKLGGRVKTHEKFNTAVVILENDLRVDVATLRFEYYELPGDLPKVTPGNLFHDLYRRDFTINAMAICLNRKRFGDLIDYFNGKRDLKDRIIRVLHSLSFIDDPTRILRALRFKHRFQFKIGKTTESLMLSAANLNIFERITGIRYLKEFKQLFAERNASFILDDFEKYGCLKFFGDKISIDHYIKQIALNIDSVLTWYKLLYKNSAEDWLLYLMAILIHSKRDERLKIAEKLTLKKRAKNILLNYKAFLREYSIFAKWQDRKLSEYYHFFKGVEIEILLFAIAFFDDEKYRKNISLYIDKYMDFKLYVSGKDVIKFGIKEGREIKKILDRVISEAIDYHITSKKEQIEILNRVISSFKP</sequence>
<dbReference type="PROSITE" id="PS51371">
    <property type="entry name" value="CBS"/>
    <property type="match status" value="2"/>
</dbReference>
<evidence type="ECO:0000256" key="6">
    <source>
        <dbReference type="ARBA" id="ARBA00022695"/>
    </source>
</evidence>
<dbReference type="InterPro" id="IPR000644">
    <property type="entry name" value="CBS_dom"/>
</dbReference>
<evidence type="ECO:0000256" key="11">
    <source>
        <dbReference type="PROSITE-ProRule" id="PRU00703"/>
    </source>
</evidence>
<dbReference type="SUPFAM" id="SSF81891">
    <property type="entry name" value="Poly A polymerase C-terminal region-like"/>
    <property type="match status" value="1"/>
</dbReference>
<evidence type="ECO:0000256" key="3">
    <source>
        <dbReference type="ARBA" id="ARBA00022555"/>
    </source>
</evidence>
<evidence type="ECO:0000256" key="2">
    <source>
        <dbReference type="ARBA" id="ARBA00007265"/>
    </source>
</evidence>
<protein>
    <submittedName>
        <fullName evidence="14">CCA tRNA nucleotidyltransferase</fullName>
        <ecNumber evidence="14">2.7.7.72</ecNumber>
    </submittedName>
</protein>
<dbReference type="AlphaFoldDB" id="A0A7R6SXS9"/>
<feature type="domain" description="CBS" evidence="13">
    <location>
        <begin position="315"/>
        <end position="372"/>
    </location>
</feature>
<dbReference type="RefSeq" id="WP_201328204.1">
    <property type="nucleotide sequence ID" value="NZ_AP017470.1"/>
</dbReference>
<comment type="cofactor">
    <cofactor evidence="1">
        <name>Mg(2+)</name>
        <dbReference type="ChEBI" id="CHEBI:18420"/>
    </cofactor>
</comment>
<dbReference type="GO" id="GO:0004810">
    <property type="term" value="F:CCA tRNA nucleotidyltransferase activity"/>
    <property type="evidence" value="ECO:0007669"/>
    <property type="project" value="UniProtKB-EC"/>
</dbReference>
<dbReference type="PANTHER" id="PTHR47788">
    <property type="entry name" value="POLYA POLYMERASE"/>
    <property type="match status" value="1"/>
</dbReference>
<keyword evidence="5" id="KW-0819">tRNA processing</keyword>
<evidence type="ECO:0000259" key="13">
    <source>
        <dbReference type="PROSITE" id="PS51371"/>
    </source>
</evidence>
<dbReference type="Gene3D" id="1.10.3090.10">
    <property type="entry name" value="cca-adding enzyme, domain 2"/>
    <property type="match status" value="1"/>
</dbReference>
<evidence type="ECO:0000256" key="10">
    <source>
        <dbReference type="ARBA" id="ARBA00022884"/>
    </source>
</evidence>
<evidence type="ECO:0000256" key="1">
    <source>
        <dbReference type="ARBA" id="ARBA00001946"/>
    </source>
</evidence>
<reference evidence="14 15" key="1">
    <citation type="journal article" date="2012" name="Extremophiles">
        <title>Thermotomaculum hydrothermale gen. nov., sp. nov., a novel heterotrophic thermophile within the phylum Acidobacteria from a deep-sea hydrothermal vent chimney in the Southern Okinawa Trough.</title>
        <authorList>
            <person name="Izumi H."/>
            <person name="Nunoura T."/>
            <person name="Miyazaki M."/>
            <person name="Mino S."/>
            <person name="Toki T."/>
            <person name="Takai K."/>
            <person name="Sako Y."/>
            <person name="Sawabe T."/>
            <person name="Nakagawa S."/>
        </authorList>
    </citation>
    <scope>NUCLEOTIDE SEQUENCE [LARGE SCALE GENOMIC DNA]</scope>
    <source>
        <strain evidence="14 15">AC55</strain>
    </source>
</reference>
<dbReference type="InterPro" id="IPR043519">
    <property type="entry name" value="NT_sf"/>
</dbReference>
<dbReference type="Gene3D" id="3.10.580.10">
    <property type="entry name" value="CBS-domain"/>
    <property type="match status" value="1"/>
</dbReference>
<dbReference type="PANTHER" id="PTHR47788:SF1">
    <property type="entry name" value="A-ADDING TRNA NUCLEOTIDYLTRANSFERASE"/>
    <property type="match status" value="1"/>
</dbReference>
<dbReference type="Pfam" id="PF01368">
    <property type="entry name" value="DHH"/>
    <property type="match status" value="1"/>
</dbReference>
<evidence type="ECO:0000256" key="5">
    <source>
        <dbReference type="ARBA" id="ARBA00022694"/>
    </source>
</evidence>
<dbReference type="GO" id="GO:0008033">
    <property type="term" value="P:tRNA processing"/>
    <property type="evidence" value="ECO:0007669"/>
    <property type="project" value="UniProtKB-KW"/>
</dbReference>
<keyword evidence="7" id="KW-0479">Metal-binding</keyword>
<dbReference type="SUPFAM" id="SSF54631">
    <property type="entry name" value="CBS-domain pair"/>
    <property type="match status" value="1"/>
</dbReference>
<dbReference type="InterPro" id="IPR046342">
    <property type="entry name" value="CBS_dom_sf"/>
</dbReference>
<dbReference type="Proteomes" id="UP000595564">
    <property type="component" value="Chromosome"/>
</dbReference>
<name>A0A7R6SXS9_9BACT</name>
<dbReference type="Pfam" id="PF00571">
    <property type="entry name" value="CBS"/>
    <property type="match status" value="2"/>
</dbReference>
<keyword evidence="11" id="KW-0129">CBS domain</keyword>
<evidence type="ECO:0000256" key="8">
    <source>
        <dbReference type="ARBA" id="ARBA00022741"/>
    </source>
</evidence>
<dbReference type="SUPFAM" id="SSF81301">
    <property type="entry name" value="Nucleotidyltransferase"/>
    <property type="match status" value="1"/>
</dbReference>
<keyword evidence="6 14" id="KW-0548">Nucleotidyltransferase</keyword>
<evidence type="ECO:0000313" key="15">
    <source>
        <dbReference type="Proteomes" id="UP000595564"/>
    </source>
</evidence>
<dbReference type="GO" id="GO:0046872">
    <property type="term" value="F:metal ion binding"/>
    <property type="evidence" value="ECO:0007669"/>
    <property type="project" value="UniProtKB-KW"/>
</dbReference>
<evidence type="ECO:0000313" key="14">
    <source>
        <dbReference type="EMBL" id="BBB31870.1"/>
    </source>
</evidence>
<keyword evidence="15" id="KW-1185">Reference proteome</keyword>
<dbReference type="InterPro" id="IPR001667">
    <property type="entry name" value="DDH_dom"/>
</dbReference>
<evidence type="ECO:0000256" key="12">
    <source>
        <dbReference type="RuleBase" id="RU003953"/>
    </source>
</evidence>
<proteinExistence type="inferred from homology"/>
<gene>
    <name evidence="14" type="primary">cca</name>
    <name evidence="14" type="ORF">TTHT_0246</name>
</gene>
<keyword evidence="3" id="KW-0820">tRNA-binding</keyword>
<dbReference type="KEGG" id="thyd:TTHT_0246"/>
<dbReference type="EC" id="2.7.7.72" evidence="14"/>
<evidence type="ECO:0000256" key="9">
    <source>
        <dbReference type="ARBA" id="ARBA00022842"/>
    </source>
</evidence>
<dbReference type="Gene3D" id="3.30.460.10">
    <property type="entry name" value="Beta Polymerase, domain 2"/>
    <property type="match status" value="1"/>
</dbReference>
<evidence type="ECO:0000256" key="4">
    <source>
        <dbReference type="ARBA" id="ARBA00022679"/>
    </source>
</evidence>
<comment type="similarity">
    <text evidence="2 12">Belongs to the tRNA nucleotidyltransferase/poly(A) polymerase family.</text>
</comment>
<dbReference type="InterPro" id="IPR052390">
    <property type="entry name" value="tRNA_nt/polyA_polymerase"/>
</dbReference>
<dbReference type="GO" id="GO:0000166">
    <property type="term" value="F:nucleotide binding"/>
    <property type="evidence" value="ECO:0007669"/>
    <property type="project" value="UniProtKB-KW"/>
</dbReference>
<dbReference type="GO" id="GO:0000049">
    <property type="term" value="F:tRNA binding"/>
    <property type="evidence" value="ECO:0007669"/>
    <property type="project" value="UniProtKB-KW"/>
</dbReference>
<dbReference type="SUPFAM" id="SSF64182">
    <property type="entry name" value="DHH phosphoesterases"/>
    <property type="match status" value="1"/>
</dbReference>
<evidence type="ECO:0000256" key="7">
    <source>
        <dbReference type="ARBA" id="ARBA00022723"/>
    </source>
</evidence>
<dbReference type="InterPro" id="IPR038763">
    <property type="entry name" value="DHH_sf"/>
</dbReference>
<dbReference type="CDD" id="cd05398">
    <property type="entry name" value="NT_ClassII-CCAase"/>
    <property type="match status" value="1"/>
</dbReference>
<dbReference type="InterPro" id="IPR002646">
    <property type="entry name" value="PolA_pol_head_dom"/>
</dbReference>
<dbReference type="Pfam" id="PF01743">
    <property type="entry name" value="PolyA_pol"/>
    <property type="match status" value="1"/>
</dbReference>
<keyword evidence="8" id="KW-0547">Nucleotide-binding</keyword>
<dbReference type="EMBL" id="AP017470">
    <property type="protein sequence ID" value="BBB31870.1"/>
    <property type="molecule type" value="Genomic_DNA"/>
</dbReference>
<keyword evidence="10 12" id="KW-0694">RNA-binding</keyword>